<name>A0AAF0U0V4_SOLVR</name>
<dbReference type="AlphaFoldDB" id="A0AAF0U0V4"/>
<keyword evidence="3" id="KW-0809">Transit peptide</keyword>
<protein>
    <recommendedName>
        <fullName evidence="7">Small ribosomal subunit protein mS29</fullName>
    </recommendedName>
</protein>
<dbReference type="GO" id="GO:0005763">
    <property type="term" value="C:mitochondrial small ribosomal subunit"/>
    <property type="evidence" value="ECO:0007669"/>
    <property type="project" value="TreeGrafter"/>
</dbReference>
<evidence type="ECO:0000256" key="8">
    <source>
        <dbReference type="SAM" id="MobiDB-lite"/>
    </source>
</evidence>
<dbReference type="PANTHER" id="PTHR12810">
    <property type="entry name" value="MITOCHONDRIAL 28S RIBOSOMAL PROTEIN S29"/>
    <property type="match status" value="1"/>
</dbReference>
<organism evidence="9 10">
    <name type="scientific">Solanum verrucosum</name>
    <dbReference type="NCBI Taxonomy" id="315347"/>
    <lineage>
        <taxon>Eukaryota</taxon>
        <taxon>Viridiplantae</taxon>
        <taxon>Streptophyta</taxon>
        <taxon>Embryophyta</taxon>
        <taxon>Tracheophyta</taxon>
        <taxon>Spermatophyta</taxon>
        <taxon>Magnoliopsida</taxon>
        <taxon>eudicotyledons</taxon>
        <taxon>Gunneridae</taxon>
        <taxon>Pentapetalae</taxon>
        <taxon>asterids</taxon>
        <taxon>lamiids</taxon>
        <taxon>Solanales</taxon>
        <taxon>Solanaceae</taxon>
        <taxon>Solanoideae</taxon>
        <taxon>Solaneae</taxon>
        <taxon>Solanum</taxon>
    </lineage>
</organism>
<reference evidence="9" key="1">
    <citation type="submission" date="2023-08" db="EMBL/GenBank/DDBJ databases">
        <title>A de novo genome assembly of Solanum verrucosum Schlechtendal, a Mexican diploid species geographically isolated from the other diploid A-genome species in potato relatives.</title>
        <authorList>
            <person name="Hosaka K."/>
        </authorList>
    </citation>
    <scope>NUCLEOTIDE SEQUENCE</scope>
    <source>
        <tissue evidence="9">Young leaves</tissue>
    </source>
</reference>
<dbReference type="Proteomes" id="UP001234989">
    <property type="component" value="Chromosome 6"/>
</dbReference>
<evidence type="ECO:0000256" key="6">
    <source>
        <dbReference type="ARBA" id="ARBA00023274"/>
    </source>
</evidence>
<evidence type="ECO:0000256" key="3">
    <source>
        <dbReference type="ARBA" id="ARBA00022946"/>
    </source>
</evidence>
<dbReference type="GO" id="GO:0003735">
    <property type="term" value="F:structural constituent of ribosome"/>
    <property type="evidence" value="ECO:0007669"/>
    <property type="project" value="TreeGrafter"/>
</dbReference>
<feature type="region of interest" description="Disordered" evidence="8">
    <location>
        <begin position="35"/>
        <end position="54"/>
    </location>
</feature>
<evidence type="ECO:0000313" key="9">
    <source>
        <dbReference type="EMBL" id="WMV36023.1"/>
    </source>
</evidence>
<keyword evidence="5" id="KW-0496">Mitochondrion</keyword>
<dbReference type="Pfam" id="PF10236">
    <property type="entry name" value="DAP3"/>
    <property type="match status" value="2"/>
</dbReference>
<evidence type="ECO:0000313" key="10">
    <source>
        <dbReference type="Proteomes" id="UP001234989"/>
    </source>
</evidence>
<sequence length="488" mass="54782">MLRSILRSATTAAKTHPTTGDIRIPAAISASSKLSSSRTFATSTHPKKPNFRPDVKHENAAAGAKAAETLNKDLRARALKEDEKDKSLDIGPDGRPLFTLATSISELTKKDTCTYMKFRREELERVLPEGLPVGMLKEFGDSMRDALLIRQSFLDLQDNFRMVVDPTLQSNTKGEMIDDVPQLAGLKARKQVVLDGPVSSGKSIALAMLVHWARDEGWLVLYVPKGREWTHGGFFYKNPKTGLWDTPVQAANVLQARNCKVDLRSAYILPPRTLLVGLPWDFLKYNKDHLQKIPCKIFEPIPLGEGAGVGWMKGADVVQIPEDYTLLDLVQVGLNSTHAAVGVVVRLREELSLVKDMPVLIAVDQYNSWFTFSEYEEPVTVRSCRPIHARELATVNAFRSMIHDNMMVGAFSHSTAVGKLRKDLPVVPADARVNFPRYSVDEAASVCHYYLRQRLIQREAFTEQSWKKIYYLSNGNGAEMRWLVPFMR</sequence>
<evidence type="ECO:0000256" key="2">
    <source>
        <dbReference type="ARBA" id="ARBA00009863"/>
    </source>
</evidence>
<proteinExistence type="inferred from homology"/>
<feature type="compositionally biased region" description="Polar residues" evidence="8">
    <location>
        <begin position="7"/>
        <end position="18"/>
    </location>
</feature>
<dbReference type="PANTHER" id="PTHR12810:SF0">
    <property type="entry name" value="SMALL RIBOSOMAL SUBUNIT PROTEIN MS29"/>
    <property type="match status" value="1"/>
</dbReference>
<comment type="subcellular location">
    <subcellularLocation>
        <location evidence="1">Mitochondrion</location>
    </subcellularLocation>
</comment>
<evidence type="ECO:0000256" key="4">
    <source>
        <dbReference type="ARBA" id="ARBA00022980"/>
    </source>
</evidence>
<dbReference type="EMBL" id="CP133617">
    <property type="protein sequence ID" value="WMV36023.1"/>
    <property type="molecule type" value="Genomic_DNA"/>
</dbReference>
<keyword evidence="4" id="KW-0689">Ribosomal protein</keyword>
<feature type="region of interest" description="Disordered" evidence="8">
    <location>
        <begin position="1"/>
        <end position="20"/>
    </location>
</feature>
<accession>A0AAF0U0V4</accession>
<evidence type="ECO:0000256" key="7">
    <source>
        <dbReference type="ARBA" id="ARBA00035140"/>
    </source>
</evidence>
<keyword evidence="6" id="KW-0687">Ribonucleoprotein</keyword>
<dbReference type="InterPro" id="IPR019368">
    <property type="entry name" value="Ribosomal_mS29"/>
</dbReference>
<gene>
    <name evidence="9" type="ORF">MTR67_029408</name>
</gene>
<keyword evidence="10" id="KW-1185">Reference proteome</keyword>
<comment type="similarity">
    <text evidence="2">Belongs to the mitochondrion-specific ribosomal protein mS29 family.</text>
</comment>
<evidence type="ECO:0000256" key="1">
    <source>
        <dbReference type="ARBA" id="ARBA00004173"/>
    </source>
</evidence>
<evidence type="ECO:0000256" key="5">
    <source>
        <dbReference type="ARBA" id="ARBA00023128"/>
    </source>
</evidence>